<evidence type="ECO:0000313" key="3">
    <source>
        <dbReference type="EMBL" id="CRK13708.1"/>
    </source>
</evidence>
<dbReference type="InterPro" id="IPR001680">
    <property type="entry name" value="WD40_rpt"/>
</dbReference>
<accession>A0A0G4KV82</accession>
<reference evidence="3" key="1">
    <citation type="submission" date="2015-05" db="EMBL/GenBank/DDBJ databases">
        <authorList>
            <person name="Wang D.B."/>
            <person name="Wang M."/>
        </authorList>
    </citation>
    <scope>NUCLEOTIDE SEQUENCE [LARGE SCALE GENOMIC DNA]</scope>
    <source>
        <strain evidence="3">VL2</strain>
    </source>
</reference>
<sequence>MAKRKISEVAAASARVSETKPTKKTKPAIPPKSQTQPKKAIADEEFFLQIVTGSYDRVLHGLIATVKPQGQASFVDTFLFTAHPSAIRCVALSAPSAPIPGQEQKVLLASGSTDPKINIYNISAHPPKRRDGDEMASAALRPILENSKNRELGAYNPHDSTVTKLVFPTRSKLISASEDSTIAVAKTRNWEPMSTIKAPIPKAQGRPSGDTAPLGGTPAGVNDFAVHPSMKLLISVSKGERCMRLWNLLTGKKAAVLNFSRDLLQDVGEGRHSSGEGRKVVWGAAVGGQDCEEFAVGFDRNIAVFGMDSLPRCRVMSDSRIKIHNFEYVAMSDESESSLIAVATEDGRIVICSTKGADLTQPEKTADAKVKELPTAKLVAQIGGKDAGVTGRVKDFNIIKREETQGAVFYLVCGSSDGKIRLWKVSEKELKASETADKTVQLGSLLGSYDTNNRITCTAAFAMIPRPDDVVDSDEELMQELEKEDAAESDEEEA</sequence>
<dbReference type="Gene3D" id="2.130.10.10">
    <property type="entry name" value="YVTN repeat-like/Quinoprotein amine dehydrogenase"/>
    <property type="match status" value="2"/>
</dbReference>
<organism evidence="3 5">
    <name type="scientific">Verticillium longisporum</name>
    <name type="common">Verticillium dahliae var. longisporum</name>
    <dbReference type="NCBI Taxonomy" id="100787"/>
    <lineage>
        <taxon>Eukaryota</taxon>
        <taxon>Fungi</taxon>
        <taxon>Dikarya</taxon>
        <taxon>Ascomycota</taxon>
        <taxon>Pezizomycotina</taxon>
        <taxon>Sordariomycetes</taxon>
        <taxon>Hypocreomycetidae</taxon>
        <taxon>Glomerellales</taxon>
        <taxon>Plectosphaerellaceae</taxon>
        <taxon>Verticillium</taxon>
    </lineage>
</organism>
<reference evidence="4" key="3">
    <citation type="journal article" date="2021" name="Mol. Plant Pathol.">
        <title>A 20-kb lineage-specific genomic region tames virulence in pathogenic amphidiploid Verticillium longisporum.</title>
        <authorList>
            <person name="Harting R."/>
            <person name="Starke J."/>
            <person name="Kusch H."/>
            <person name="Poggeler S."/>
            <person name="Maurus I."/>
            <person name="Schluter R."/>
            <person name="Landesfeind M."/>
            <person name="Bulla I."/>
            <person name="Nowrousian M."/>
            <person name="de Jonge R."/>
            <person name="Stahlhut G."/>
            <person name="Hoff K.J."/>
            <person name="Asshauer K.P."/>
            <person name="Thurmer A."/>
            <person name="Stanke M."/>
            <person name="Daniel R."/>
            <person name="Morgenstern B."/>
            <person name="Thomma B.P.H.J."/>
            <person name="Kronstad J.W."/>
            <person name="Braus-Stromeyer S.A."/>
            <person name="Braus G.H."/>
        </authorList>
    </citation>
    <scope>NUCLEOTIDE SEQUENCE</scope>
    <source>
        <strain evidence="4">Vl32</strain>
    </source>
</reference>
<dbReference type="Proteomes" id="UP000045706">
    <property type="component" value="Unassembled WGS sequence"/>
</dbReference>
<dbReference type="Pfam" id="PF00400">
    <property type="entry name" value="WD40"/>
    <property type="match status" value="1"/>
</dbReference>
<protein>
    <submittedName>
        <fullName evidence="4">Protein MAK11 like protein</fullName>
    </submittedName>
</protein>
<proteinExistence type="predicted"/>
<dbReference type="EMBL" id="JAEMWZ010000232">
    <property type="protein sequence ID" value="KAG7130278.1"/>
    <property type="molecule type" value="Genomic_DNA"/>
</dbReference>
<dbReference type="SUPFAM" id="SSF50978">
    <property type="entry name" value="WD40 repeat-like"/>
    <property type="match status" value="1"/>
</dbReference>
<feature type="region of interest" description="Disordered" evidence="2">
    <location>
        <begin position="1"/>
        <end position="37"/>
    </location>
</feature>
<dbReference type="SMART" id="SM00320">
    <property type="entry name" value="WD40"/>
    <property type="match status" value="4"/>
</dbReference>
<dbReference type="InterPro" id="IPR036322">
    <property type="entry name" value="WD40_repeat_dom_sf"/>
</dbReference>
<feature type="repeat" description="WD" evidence="1">
    <location>
        <begin position="410"/>
        <end position="433"/>
    </location>
</feature>
<dbReference type="PANTHER" id="PTHR44675:SF1">
    <property type="entry name" value="P21-ACTIVATED PROTEIN KINASE-INTERACTING PROTEIN 1"/>
    <property type="match status" value="1"/>
</dbReference>
<dbReference type="Proteomes" id="UP000689129">
    <property type="component" value="Unassembled WGS sequence"/>
</dbReference>
<name>A0A0G4KV82_VERLO</name>
<reference evidence="5" key="2">
    <citation type="submission" date="2015-05" db="EMBL/GenBank/DDBJ databases">
        <authorList>
            <person name="Fogelqvist Johan"/>
        </authorList>
    </citation>
    <scope>NUCLEOTIDE SEQUENCE [LARGE SCALE GENOMIC DNA]</scope>
</reference>
<evidence type="ECO:0000313" key="5">
    <source>
        <dbReference type="Proteomes" id="UP000045706"/>
    </source>
</evidence>
<dbReference type="AlphaFoldDB" id="A0A0G4KV82"/>
<evidence type="ECO:0000256" key="2">
    <source>
        <dbReference type="SAM" id="MobiDB-lite"/>
    </source>
</evidence>
<evidence type="ECO:0000313" key="4">
    <source>
        <dbReference type="EMBL" id="KAG7130278.1"/>
    </source>
</evidence>
<dbReference type="EMBL" id="CVQI01004446">
    <property type="protein sequence ID" value="CRK13708.1"/>
    <property type="molecule type" value="Genomic_DNA"/>
</dbReference>
<dbReference type="PROSITE" id="PS50082">
    <property type="entry name" value="WD_REPEATS_2"/>
    <property type="match status" value="1"/>
</dbReference>
<dbReference type="InterPro" id="IPR051959">
    <property type="entry name" value="PAK1-Kinase_Regulator"/>
</dbReference>
<evidence type="ECO:0000256" key="1">
    <source>
        <dbReference type="PROSITE-ProRule" id="PRU00221"/>
    </source>
</evidence>
<keyword evidence="1" id="KW-0853">WD repeat</keyword>
<feature type="region of interest" description="Disordered" evidence="2">
    <location>
        <begin position="475"/>
        <end position="494"/>
    </location>
</feature>
<dbReference type="PANTHER" id="PTHR44675">
    <property type="entry name" value="PAK1 INTERACTING PROTEIN 1"/>
    <property type="match status" value="1"/>
</dbReference>
<dbReference type="OrthoDB" id="308449at2759"/>
<dbReference type="InterPro" id="IPR015943">
    <property type="entry name" value="WD40/YVTN_repeat-like_dom_sf"/>
</dbReference>
<gene>
    <name evidence="3" type="ORF">BN1723_001969</name>
    <name evidence="4" type="ORF">HYQ45_010844</name>
</gene>